<keyword evidence="4" id="KW-0325">Glycoprotein</keyword>
<protein>
    <recommendedName>
        <fullName evidence="7">EGF-like domain-containing protein</fullName>
    </recommendedName>
</protein>
<keyword evidence="5" id="KW-0812">Transmembrane</keyword>
<dbReference type="InterPro" id="IPR000742">
    <property type="entry name" value="EGF"/>
</dbReference>
<dbReference type="Pfam" id="PF09443">
    <property type="entry name" value="CFC"/>
    <property type="match status" value="1"/>
</dbReference>
<feature type="domain" description="EGF-like" evidence="7">
    <location>
        <begin position="92"/>
        <end position="103"/>
    </location>
</feature>
<comment type="caution">
    <text evidence="8">The sequence shown here is derived from an EMBL/GenBank/DDBJ whole genome shotgun (WGS) entry which is preliminary data.</text>
</comment>
<evidence type="ECO:0000256" key="2">
    <source>
        <dbReference type="ARBA" id="ARBA00022536"/>
    </source>
</evidence>
<dbReference type="GO" id="GO:0007165">
    <property type="term" value="P:signal transduction"/>
    <property type="evidence" value="ECO:0007669"/>
    <property type="project" value="UniProtKB-ARBA"/>
</dbReference>
<evidence type="ECO:0000256" key="5">
    <source>
        <dbReference type="SAM" id="Phobius"/>
    </source>
</evidence>
<organism evidence="8 9">
    <name type="scientific">Engystomops pustulosus</name>
    <name type="common">Tungara frog</name>
    <name type="synonym">Physalaemus pustulosus</name>
    <dbReference type="NCBI Taxonomy" id="76066"/>
    <lineage>
        <taxon>Eukaryota</taxon>
        <taxon>Metazoa</taxon>
        <taxon>Chordata</taxon>
        <taxon>Craniata</taxon>
        <taxon>Vertebrata</taxon>
        <taxon>Euteleostomi</taxon>
        <taxon>Amphibia</taxon>
        <taxon>Batrachia</taxon>
        <taxon>Anura</taxon>
        <taxon>Neobatrachia</taxon>
        <taxon>Hyloidea</taxon>
        <taxon>Leptodactylidae</taxon>
        <taxon>Leiuperinae</taxon>
        <taxon>Engystomops</taxon>
    </lineage>
</organism>
<gene>
    <name evidence="8" type="ORF">GDO81_001698</name>
</gene>
<accession>A0AAV7DFN8</accession>
<reference evidence="8" key="1">
    <citation type="thesis" date="2020" institute="ProQuest LLC" country="789 East Eisenhower Parkway, Ann Arbor, MI, USA">
        <title>Comparative Genomics and Chromosome Evolution.</title>
        <authorList>
            <person name="Mudd A.B."/>
        </authorList>
    </citation>
    <scope>NUCLEOTIDE SEQUENCE</scope>
    <source>
        <strain evidence="8">237g6f4</strain>
        <tissue evidence="8">Blood</tissue>
    </source>
</reference>
<evidence type="ECO:0000259" key="7">
    <source>
        <dbReference type="PROSITE" id="PS00022"/>
    </source>
</evidence>
<sequence length="180" mass="20253">MQYIRFLFSILVSAEYFITSVYSKSCEGLFCHEENFPHSNISHSINQLIRSSTSASPGKPANKVAFQGIIKSHKLNKKCCYNGGTCFLGTFCICPKQYTGRHCEYEKWPLNCPGGILNGEWVVQGCSLCRCFSGELHCLLPAPECEQEVVMRSSGSMMHHHITTVFGWTLMMIFVLCIAF</sequence>
<dbReference type="InterPro" id="IPR019011">
    <property type="entry name" value="Cryptic/Cripto_CFC-dom"/>
</dbReference>
<dbReference type="CDD" id="cd00054">
    <property type="entry name" value="EGF_CA"/>
    <property type="match status" value="1"/>
</dbReference>
<keyword evidence="2" id="KW-0245">EGF-like domain</keyword>
<dbReference type="Proteomes" id="UP000824782">
    <property type="component" value="Unassembled WGS sequence"/>
</dbReference>
<keyword evidence="5" id="KW-0472">Membrane</keyword>
<dbReference type="Gene3D" id="2.10.25.10">
    <property type="entry name" value="Laminin"/>
    <property type="match status" value="1"/>
</dbReference>
<feature type="signal peptide" evidence="6">
    <location>
        <begin position="1"/>
        <end position="23"/>
    </location>
</feature>
<dbReference type="AlphaFoldDB" id="A0AAV7DFN8"/>
<feature type="chain" id="PRO_5043753594" description="EGF-like domain-containing protein" evidence="6">
    <location>
        <begin position="24"/>
        <end position="180"/>
    </location>
</feature>
<dbReference type="FunFam" id="2.10.25.10:FF:000421">
    <property type="entry name" value="Teratocarcinoma-derived growth factor"/>
    <property type="match status" value="1"/>
</dbReference>
<keyword evidence="6" id="KW-0732">Signal</keyword>
<evidence type="ECO:0000313" key="9">
    <source>
        <dbReference type="Proteomes" id="UP000824782"/>
    </source>
</evidence>
<proteinExistence type="inferred from homology"/>
<feature type="transmembrane region" description="Helical" evidence="5">
    <location>
        <begin position="158"/>
        <end position="179"/>
    </location>
</feature>
<comment type="similarity">
    <text evidence="1">Belongs to the EGF-CFC (Cripto-1/FRL1/Cryptic) family.</text>
</comment>
<keyword evidence="9" id="KW-1185">Reference proteome</keyword>
<keyword evidence="3" id="KW-1015">Disulfide bond</keyword>
<evidence type="ECO:0000256" key="1">
    <source>
        <dbReference type="ARBA" id="ARBA00007384"/>
    </source>
</evidence>
<evidence type="ECO:0000256" key="6">
    <source>
        <dbReference type="SAM" id="SignalP"/>
    </source>
</evidence>
<evidence type="ECO:0000256" key="4">
    <source>
        <dbReference type="ARBA" id="ARBA00023180"/>
    </source>
</evidence>
<evidence type="ECO:0000313" key="8">
    <source>
        <dbReference type="EMBL" id="KAG8595998.1"/>
    </source>
</evidence>
<keyword evidence="5" id="KW-1133">Transmembrane helix</keyword>
<dbReference type="SUPFAM" id="SSF57196">
    <property type="entry name" value="EGF/Laminin"/>
    <property type="match status" value="2"/>
</dbReference>
<name>A0AAV7DFN8_ENGPU</name>
<dbReference type="EMBL" id="WNYA01000001">
    <property type="protein sequence ID" value="KAG8595998.1"/>
    <property type="molecule type" value="Genomic_DNA"/>
</dbReference>
<evidence type="ECO:0000256" key="3">
    <source>
        <dbReference type="ARBA" id="ARBA00023157"/>
    </source>
</evidence>
<dbReference type="PROSITE" id="PS00022">
    <property type="entry name" value="EGF_1"/>
    <property type="match status" value="1"/>
</dbReference>